<evidence type="ECO:0000313" key="1">
    <source>
        <dbReference type="EMBL" id="RAK87030.1"/>
    </source>
</evidence>
<proteinExistence type="predicted"/>
<evidence type="ECO:0000313" key="2">
    <source>
        <dbReference type="Proteomes" id="UP000249748"/>
    </source>
</evidence>
<accession>A0ACD1I9N2</accession>
<protein>
    <submittedName>
        <fullName evidence="1">Uncharacterized protein</fullName>
    </submittedName>
</protein>
<reference evidence="1" key="1">
    <citation type="submission" date="2018-02" db="EMBL/GenBank/DDBJ databases">
        <title>The genomes of Aspergillus section Nigri reveals drivers in fungal speciation.</title>
        <authorList>
            <consortium name="DOE Joint Genome Institute"/>
            <person name="Vesth T.C."/>
            <person name="Nybo J."/>
            <person name="Theobald S."/>
            <person name="Brandl J."/>
            <person name="Frisvad J.C."/>
            <person name="Nielsen K.F."/>
            <person name="Lyhne E.K."/>
            <person name="Kogle M.E."/>
            <person name="Kuo A."/>
            <person name="Riley R."/>
            <person name="Clum A."/>
            <person name="Nolan M."/>
            <person name="Lipzen A."/>
            <person name="Salamov A."/>
            <person name="Henrissat B."/>
            <person name="Wiebenga A."/>
            <person name="De vries R.P."/>
            <person name="Grigoriev I.V."/>
            <person name="Mortensen U.H."/>
            <person name="Andersen M.R."/>
            <person name="Baker S.E."/>
        </authorList>
    </citation>
    <scope>NUCLEOTIDE SEQUENCE</scope>
    <source>
        <strain evidence="1">CBS 115574</strain>
    </source>
</reference>
<keyword evidence="2" id="KW-1185">Reference proteome</keyword>
<gene>
    <name evidence="1" type="ORF">BO79DRAFT_219514</name>
</gene>
<dbReference type="Proteomes" id="UP000249748">
    <property type="component" value="Unassembled WGS sequence"/>
</dbReference>
<name>A0ACD1I9N2_9EURO</name>
<dbReference type="EMBL" id="KZ824557">
    <property type="protein sequence ID" value="RAK87030.1"/>
    <property type="molecule type" value="Genomic_DNA"/>
</dbReference>
<sequence length="197" mass="22644">MLAYLLTLSRSGHQKQADRDRDSDKKLTRPAGRPTDRPTDPGLSTEWIRLHGSGYVPSDRVSIVSTKTAILLTGPRFRCRQYTHTSTQHTHTQSTCSSATMHHSNLAAMADRQTDRIIGDTTTPTMYIITQTKYVLCTMYYIYLLGESTPFTHNYLRCILNPQIRKPADKTAKHRKHQNQQQQQQQQRLRKGWIGDM</sequence>
<organism evidence="1 2">
    <name type="scientific">Aspergillus costaricaensis CBS 115574</name>
    <dbReference type="NCBI Taxonomy" id="1448317"/>
    <lineage>
        <taxon>Eukaryota</taxon>
        <taxon>Fungi</taxon>
        <taxon>Dikarya</taxon>
        <taxon>Ascomycota</taxon>
        <taxon>Pezizomycotina</taxon>
        <taxon>Eurotiomycetes</taxon>
        <taxon>Eurotiomycetidae</taxon>
        <taxon>Eurotiales</taxon>
        <taxon>Aspergillaceae</taxon>
        <taxon>Aspergillus</taxon>
        <taxon>Aspergillus subgen. Circumdati</taxon>
    </lineage>
</organism>